<dbReference type="GO" id="GO:0006565">
    <property type="term" value="P:L-serine catabolic process"/>
    <property type="evidence" value="ECO:0007669"/>
    <property type="project" value="TreeGrafter"/>
</dbReference>
<dbReference type="PANTHER" id="PTHR48078:SF2">
    <property type="entry name" value="CATABOLIC L-SERINE_THREONINE DEHYDRATASE"/>
    <property type="match status" value="1"/>
</dbReference>
<evidence type="ECO:0000256" key="3">
    <source>
        <dbReference type="ARBA" id="ARBA00012093"/>
    </source>
</evidence>
<evidence type="ECO:0000256" key="6">
    <source>
        <dbReference type="ARBA" id="ARBA00049406"/>
    </source>
</evidence>
<evidence type="ECO:0000313" key="9">
    <source>
        <dbReference type="Proteomes" id="UP000683000"/>
    </source>
</evidence>
<dbReference type="PANTHER" id="PTHR48078">
    <property type="entry name" value="THREONINE DEHYDRATASE, MITOCHONDRIAL-RELATED"/>
    <property type="match status" value="1"/>
</dbReference>
<protein>
    <recommendedName>
        <fullName evidence="3">L-serine ammonia-lyase</fullName>
        <ecNumber evidence="3">4.3.1.17</ecNumber>
    </recommendedName>
</protein>
<dbReference type="GO" id="GO:0009097">
    <property type="term" value="P:isoleucine biosynthetic process"/>
    <property type="evidence" value="ECO:0007669"/>
    <property type="project" value="TreeGrafter"/>
</dbReference>
<name>A0A8I2YNS1_9AGAM</name>
<comment type="caution">
    <text evidence="8">The sequence shown here is derived from an EMBL/GenBank/DDBJ whole genome shotgun (WGS) entry which is preliminary data.</text>
</comment>
<dbReference type="InterPro" id="IPR001926">
    <property type="entry name" value="TrpB-like_PALP"/>
</dbReference>
<gene>
    <name evidence="8" type="ORF">JVT61DRAFT_2039</name>
</gene>
<evidence type="ECO:0000256" key="4">
    <source>
        <dbReference type="ARBA" id="ARBA00022898"/>
    </source>
</evidence>
<feature type="domain" description="Tryptophan synthase beta chain-like PALP" evidence="7">
    <location>
        <begin position="13"/>
        <end position="131"/>
    </location>
</feature>
<comment type="cofactor">
    <cofactor evidence="1">
        <name>pyridoxal 5'-phosphate</name>
        <dbReference type="ChEBI" id="CHEBI:597326"/>
    </cofactor>
</comment>
<dbReference type="Proteomes" id="UP000683000">
    <property type="component" value="Unassembled WGS sequence"/>
</dbReference>
<dbReference type="SUPFAM" id="SSF53686">
    <property type="entry name" value="Tryptophan synthase beta subunit-like PLP-dependent enzymes"/>
    <property type="match status" value="1"/>
</dbReference>
<evidence type="ECO:0000256" key="2">
    <source>
        <dbReference type="ARBA" id="ARBA00010869"/>
    </source>
</evidence>
<dbReference type="OrthoDB" id="7773036at2759"/>
<accession>A0A8I2YNS1</accession>
<dbReference type="Gene3D" id="3.40.50.1100">
    <property type="match status" value="2"/>
</dbReference>
<keyword evidence="4" id="KW-0663">Pyridoxal phosphate</keyword>
<dbReference type="Pfam" id="PF00291">
    <property type="entry name" value="PALP"/>
    <property type="match status" value="1"/>
</dbReference>
<reference evidence="8" key="1">
    <citation type="submission" date="2021-03" db="EMBL/GenBank/DDBJ databases">
        <title>Evolutionary innovations through gain and loss of genes in the ectomycorrhizal Boletales.</title>
        <authorList>
            <person name="Wu G."/>
            <person name="Miyauchi S."/>
            <person name="Morin E."/>
            <person name="Yang Z.-L."/>
            <person name="Xu J."/>
            <person name="Martin F.M."/>
        </authorList>
    </citation>
    <scope>NUCLEOTIDE SEQUENCE</scope>
    <source>
        <strain evidence="8">BR01</strain>
    </source>
</reference>
<keyword evidence="5" id="KW-0456">Lyase</keyword>
<sequence>MSAGTIPSTCAWTETPLIYSSHISDRLGCSAYLKLENLQPSQSFKYRGISLRVQELKAQHGPALHVFIASGGNAGLAAAVAARALGVRCTVYLPVVVSKDTQDLLRKQGASVVLVGQIHSDALKACIKLSNKILMR</sequence>
<evidence type="ECO:0000313" key="8">
    <source>
        <dbReference type="EMBL" id="KAG6376069.1"/>
    </source>
</evidence>
<comment type="catalytic activity">
    <reaction evidence="6">
        <text>L-serine = pyruvate + NH4(+)</text>
        <dbReference type="Rhea" id="RHEA:19169"/>
        <dbReference type="ChEBI" id="CHEBI:15361"/>
        <dbReference type="ChEBI" id="CHEBI:28938"/>
        <dbReference type="ChEBI" id="CHEBI:33384"/>
        <dbReference type="EC" id="4.3.1.17"/>
    </reaction>
</comment>
<evidence type="ECO:0000256" key="1">
    <source>
        <dbReference type="ARBA" id="ARBA00001933"/>
    </source>
</evidence>
<dbReference type="InterPro" id="IPR036052">
    <property type="entry name" value="TrpB-like_PALP_sf"/>
</dbReference>
<dbReference type="EC" id="4.3.1.17" evidence="3"/>
<keyword evidence="9" id="KW-1185">Reference proteome</keyword>
<dbReference type="AlphaFoldDB" id="A0A8I2YNS1"/>
<dbReference type="GO" id="GO:0004794">
    <property type="term" value="F:threonine deaminase activity"/>
    <property type="evidence" value="ECO:0007669"/>
    <property type="project" value="TreeGrafter"/>
</dbReference>
<proteinExistence type="inferred from homology"/>
<dbReference type="InterPro" id="IPR050147">
    <property type="entry name" value="Ser/Thr_Dehydratase"/>
</dbReference>
<dbReference type="GO" id="GO:0006567">
    <property type="term" value="P:L-threonine catabolic process"/>
    <property type="evidence" value="ECO:0007669"/>
    <property type="project" value="TreeGrafter"/>
</dbReference>
<organism evidence="8 9">
    <name type="scientific">Boletus reticuloceps</name>
    <dbReference type="NCBI Taxonomy" id="495285"/>
    <lineage>
        <taxon>Eukaryota</taxon>
        <taxon>Fungi</taxon>
        <taxon>Dikarya</taxon>
        <taxon>Basidiomycota</taxon>
        <taxon>Agaricomycotina</taxon>
        <taxon>Agaricomycetes</taxon>
        <taxon>Agaricomycetidae</taxon>
        <taxon>Boletales</taxon>
        <taxon>Boletineae</taxon>
        <taxon>Boletaceae</taxon>
        <taxon>Boletoideae</taxon>
        <taxon>Boletus</taxon>
    </lineage>
</organism>
<evidence type="ECO:0000256" key="5">
    <source>
        <dbReference type="ARBA" id="ARBA00023239"/>
    </source>
</evidence>
<evidence type="ECO:0000259" key="7">
    <source>
        <dbReference type="Pfam" id="PF00291"/>
    </source>
</evidence>
<dbReference type="GO" id="GO:0003941">
    <property type="term" value="F:L-serine ammonia-lyase activity"/>
    <property type="evidence" value="ECO:0007669"/>
    <property type="project" value="UniProtKB-EC"/>
</dbReference>
<comment type="similarity">
    <text evidence="2">Belongs to the serine/threonine dehydratase family.</text>
</comment>
<dbReference type="EMBL" id="JAGFBS010000012">
    <property type="protein sequence ID" value="KAG6376069.1"/>
    <property type="molecule type" value="Genomic_DNA"/>
</dbReference>